<evidence type="ECO:0000313" key="8">
    <source>
        <dbReference type="EMBL" id="REF99555.1"/>
    </source>
</evidence>
<accession>A0A3D9ZQP8</accession>
<evidence type="ECO:0000256" key="5">
    <source>
        <dbReference type="SAM" id="MobiDB-lite"/>
    </source>
</evidence>
<dbReference type="Pfam" id="PF14378">
    <property type="entry name" value="PAP2_3"/>
    <property type="match status" value="1"/>
</dbReference>
<evidence type="ECO:0000256" key="6">
    <source>
        <dbReference type="SAM" id="Phobius"/>
    </source>
</evidence>
<evidence type="ECO:0000256" key="4">
    <source>
        <dbReference type="ARBA" id="ARBA00023136"/>
    </source>
</evidence>
<feature type="region of interest" description="Disordered" evidence="5">
    <location>
        <begin position="281"/>
        <end position="339"/>
    </location>
</feature>
<comment type="subcellular location">
    <subcellularLocation>
        <location evidence="1">Membrane</location>
        <topology evidence="1">Multi-pass membrane protein</topology>
    </subcellularLocation>
</comment>
<dbReference type="RefSeq" id="WP_116070713.1">
    <property type="nucleotide sequence ID" value="NZ_BONB01000067.1"/>
</dbReference>
<dbReference type="EMBL" id="QUMQ01000001">
    <property type="protein sequence ID" value="REF99555.1"/>
    <property type="molecule type" value="Genomic_DNA"/>
</dbReference>
<feature type="transmembrane region" description="Helical" evidence="6">
    <location>
        <begin position="7"/>
        <end position="24"/>
    </location>
</feature>
<evidence type="ECO:0000256" key="3">
    <source>
        <dbReference type="ARBA" id="ARBA00022989"/>
    </source>
</evidence>
<keyword evidence="2 6" id="KW-0812">Transmembrane</keyword>
<dbReference type="Proteomes" id="UP000256913">
    <property type="component" value="Unassembled WGS sequence"/>
</dbReference>
<evidence type="ECO:0000256" key="2">
    <source>
        <dbReference type="ARBA" id="ARBA00022692"/>
    </source>
</evidence>
<comment type="caution">
    <text evidence="8">The sequence shown here is derived from an EMBL/GenBank/DDBJ whole genome shotgun (WGS) entry which is preliminary data.</text>
</comment>
<dbReference type="PANTHER" id="PTHR31310:SF7">
    <property type="entry name" value="PA-PHOSPHATASE RELATED-FAMILY PROTEIN DDB_G0268928"/>
    <property type="match status" value="1"/>
</dbReference>
<reference evidence="8 9" key="1">
    <citation type="submission" date="2018-08" db="EMBL/GenBank/DDBJ databases">
        <title>Sequencing the genomes of 1000 actinobacteria strains.</title>
        <authorList>
            <person name="Klenk H.-P."/>
        </authorList>
    </citation>
    <scope>NUCLEOTIDE SEQUENCE [LARGE SCALE GENOMIC DNA]</scope>
    <source>
        <strain evidence="8 9">DSM 44099</strain>
    </source>
</reference>
<evidence type="ECO:0000259" key="7">
    <source>
        <dbReference type="Pfam" id="PF14378"/>
    </source>
</evidence>
<dbReference type="CDD" id="cd03386">
    <property type="entry name" value="PAP2_Aur1_like"/>
    <property type="match status" value="1"/>
</dbReference>
<dbReference type="AlphaFoldDB" id="A0A3D9ZQP8"/>
<dbReference type="InterPro" id="IPR052185">
    <property type="entry name" value="IPC_Synthase-Related"/>
</dbReference>
<keyword evidence="3 6" id="KW-1133">Transmembrane helix</keyword>
<keyword evidence="9" id="KW-1185">Reference proteome</keyword>
<dbReference type="OrthoDB" id="9810950at2"/>
<evidence type="ECO:0000313" key="9">
    <source>
        <dbReference type="Proteomes" id="UP000256913"/>
    </source>
</evidence>
<feature type="domain" description="Inositolphosphotransferase Aur1/Ipt1" evidence="7">
    <location>
        <begin position="41"/>
        <end position="220"/>
    </location>
</feature>
<feature type="transmembrane region" description="Helical" evidence="6">
    <location>
        <begin position="156"/>
        <end position="175"/>
    </location>
</feature>
<feature type="transmembrane region" description="Helical" evidence="6">
    <location>
        <begin position="104"/>
        <end position="121"/>
    </location>
</feature>
<evidence type="ECO:0000256" key="1">
    <source>
        <dbReference type="ARBA" id="ARBA00004141"/>
    </source>
</evidence>
<sequence>MVRLRSVTGEFFLVAFLFLAYKWIRLLVAGHADQAMANATTVWHLERWLHLPSELAAQQAVAGHHDLVLAANCYYAYVHFPATIACLIWLYVRRPVLYRRTRRILAGVTAAALVFHIWFPLAPPRLVSSTGLVDTGTLFGPAVYGPPDTDTLSNQYAAMPSLHVGWALAVAVALVTATRGRFRWLWLAHPVITLAVVVTTGNHYWLDAIVAVALLVAVSALVERVPQVRLTPAARRYGVRALAVGLATLMVSSRGRLPDPVDATPDLATANAGWLATPGKSAARLPAQAPPSGKRPVPVAWVGPPSPAARPRPRQAAGGPRARCRRRRGRPTGPTPGGS</sequence>
<dbReference type="PANTHER" id="PTHR31310">
    <property type="match status" value="1"/>
</dbReference>
<dbReference type="InterPro" id="IPR026841">
    <property type="entry name" value="Aur1/Ipt1"/>
</dbReference>
<keyword evidence="4 6" id="KW-0472">Membrane</keyword>
<organism evidence="8 9">
    <name type="scientific">Asanoa ferruginea</name>
    <dbReference type="NCBI Taxonomy" id="53367"/>
    <lineage>
        <taxon>Bacteria</taxon>
        <taxon>Bacillati</taxon>
        <taxon>Actinomycetota</taxon>
        <taxon>Actinomycetes</taxon>
        <taxon>Micromonosporales</taxon>
        <taxon>Micromonosporaceae</taxon>
        <taxon>Asanoa</taxon>
    </lineage>
</organism>
<name>A0A3D9ZQP8_9ACTN</name>
<proteinExistence type="predicted"/>
<feature type="transmembrane region" description="Helical" evidence="6">
    <location>
        <begin position="74"/>
        <end position="92"/>
    </location>
</feature>
<dbReference type="GO" id="GO:0016020">
    <property type="term" value="C:membrane"/>
    <property type="evidence" value="ECO:0007669"/>
    <property type="project" value="UniProtKB-SubCell"/>
</dbReference>
<feature type="transmembrane region" description="Helical" evidence="6">
    <location>
        <begin position="182"/>
        <end position="198"/>
    </location>
</feature>
<gene>
    <name evidence="8" type="ORF">DFJ67_5594</name>
</gene>
<protein>
    <submittedName>
        <fullName evidence="8">PAP2 superfamily protein</fullName>
    </submittedName>
</protein>